<keyword evidence="2" id="KW-1185">Reference proteome</keyword>
<accession>A0A0Q9ZJ37</accession>
<reference evidence="1" key="1">
    <citation type="submission" date="2015-10" db="EMBL/GenBank/DDBJ databases">
        <title>Draft genome sequence of Salegentibacter mishustinae KCTC 12263.</title>
        <authorList>
            <person name="Lin W."/>
            <person name="Zheng Q."/>
        </authorList>
    </citation>
    <scope>NUCLEOTIDE SEQUENCE [LARGE SCALE GENOMIC DNA]</scope>
    <source>
        <strain evidence="1">KCTC 12263</strain>
    </source>
</reference>
<dbReference type="EMBL" id="LKTP01000014">
    <property type="protein sequence ID" value="KRG28855.1"/>
    <property type="molecule type" value="Genomic_DNA"/>
</dbReference>
<sequence length="190" mass="22720">MYRKILLPIFIFNFFIASGQIKNNLIKNDLFQENLIGQVKTIETKTYRVKHLSDSTYVLEDDNILMREGAKLYFNKDGYRTQLSSFDLKKESPLDSSKSIYRYDKEHRLIKKIRIHYDDPIDTSITTYKYLNDSIVLKNSDMASSKHKITSDKEIITSVSRNNYKTKRLYQFDDFNRLIRYEDYDDKEFV</sequence>
<name>A0A0Q9ZJ37_9FLAO</name>
<dbReference type="OrthoDB" id="86940at2"/>
<proteinExistence type="predicted"/>
<organism evidence="1 2">
    <name type="scientific">Salegentibacter mishustinae</name>
    <dbReference type="NCBI Taxonomy" id="270918"/>
    <lineage>
        <taxon>Bacteria</taxon>
        <taxon>Pseudomonadati</taxon>
        <taxon>Bacteroidota</taxon>
        <taxon>Flavobacteriia</taxon>
        <taxon>Flavobacteriales</taxon>
        <taxon>Flavobacteriaceae</taxon>
        <taxon>Salegentibacter</taxon>
    </lineage>
</organism>
<comment type="caution">
    <text evidence="1">The sequence shown here is derived from an EMBL/GenBank/DDBJ whole genome shotgun (WGS) entry which is preliminary data.</text>
</comment>
<evidence type="ECO:0000313" key="1">
    <source>
        <dbReference type="EMBL" id="KRG28855.1"/>
    </source>
</evidence>
<evidence type="ECO:0000313" key="2">
    <source>
        <dbReference type="Proteomes" id="UP000051643"/>
    </source>
</evidence>
<dbReference type="Proteomes" id="UP000051643">
    <property type="component" value="Unassembled WGS sequence"/>
</dbReference>
<gene>
    <name evidence="1" type="ORF">APR42_16630</name>
</gene>
<dbReference type="RefSeq" id="WP_057481872.1">
    <property type="nucleotide sequence ID" value="NZ_BMWR01000015.1"/>
</dbReference>
<dbReference type="AlphaFoldDB" id="A0A0Q9ZJ37"/>
<protein>
    <submittedName>
        <fullName evidence="1">Uncharacterized protein</fullName>
    </submittedName>
</protein>